<feature type="region of interest" description="Disordered" evidence="1">
    <location>
        <begin position="24"/>
        <end position="45"/>
    </location>
</feature>
<feature type="compositionally biased region" description="Polar residues" evidence="1">
    <location>
        <begin position="24"/>
        <end position="35"/>
    </location>
</feature>
<name>A0A2S6GB92_9PSEU</name>
<sequence length="71" mass="7636">MGLRPPAACAPTCMTWEPAWSGRNLASSRRPSTPAATGPRMKMSPYIATRARTAPRTIVATPMASTHINVR</sequence>
<proteinExistence type="predicted"/>
<keyword evidence="3" id="KW-1185">Reference proteome</keyword>
<dbReference type="AlphaFoldDB" id="A0A2S6GB92"/>
<comment type="caution">
    <text evidence="2">The sequence shown here is derived from an EMBL/GenBank/DDBJ whole genome shotgun (WGS) entry which is preliminary data.</text>
</comment>
<accession>A0A2S6GB92</accession>
<dbReference type="Proteomes" id="UP000239203">
    <property type="component" value="Unassembled WGS sequence"/>
</dbReference>
<evidence type="ECO:0000256" key="1">
    <source>
        <dbReference type="SAM" id="MobiDB-lite"/>
    </source>
</evidence>
<evidence type="ECO:0000313" key="2">
    <source>
        <dbReference type="EMBL" id="PPK61004.1"/>
    </source>
</evidence>
<protein>
    <submittedName>
        <fullName evidence="2">Uncharacterized protein</fullName>
    </submittedName>
</protein>
<gene>
    <name evidence="2" type="ORF">CLV40_14518</name>
</gene>
<evidence type="ECO:0000313" key="3">
    <source>
        <dbReference type="Proteomes" id="UP000239203"/>
    </source>
</evidence>
<organism evidence="2 3">
    <name type="scientific">Actinokineospora auranticolor</name>
    <dbReference type="NCBI Taxonomy" id="155976"/>
    <lineage>
        <taxon>Bacteria</taxon>
        <taxon>Bacillati</taxon>
        <taxon>Actinomycetota</taxon>
        <taxon>Actinomycetes</taxon>
        <taxon>Pseudonocardiales</taxon>
        <taxon>Pseudonocardiaceae</taxon>
        <taxon>Actinokineospora</taxon>
    </lineage>
</organism>
<reference evidence="2 3" key="1">
    <citation type="submission" date="2018-02" db="EMBL/GenBank/DDBJ databases">
        <title>Genomic Encyclopedia of Archaeal and Bacterial Type Strains, Phase II (KMG-II): from individual species to whole genera.</title>
        <authorList>
            <person name="Goeker M."/>
        </authorList>
    </citation>
    <scope>NUCLEOTIDE SEQUENCE [LARGE SCALE GENOMIC DNA]</scope>
    <source>
        <strain evidence="2 3">YU 961-1</strain>
    </source>
</reference>
<dbReference type="EMBL" id="PTIX01000045">
    <property type="protein sequence ID" value="PPK61004.1"/>
    <property type="molecule type" value="Genomic_DNA"/>
</dbReference>